<dbReference type="Gene3D" id="1.10.1760.20">
    <property type="match status" value="1"/>
</dbReference>
<dbReference type="EMBL" id="JBJIAA010000016">
    <property type="protein sequence ID" value="MFL0252281.1"/>
    <property type="molecule type" value="Genomic_DNA"/>
</dbReference>
<dbReference type="Proteomes" id="UP001623592">
    <property type="component" value="Unassembled WGS sequence"/>
</dbReference>
<dbReference type="RefSeq" id="WP_406788938.1">
    <property type="nucleotide sequence ID" value="NZ_JBJIAA010000016.1"/>
</dbReference>
<dbReference type="InterPro" id="IPR009825">
    <property type="entry name" value="ECF_substrate-spec-like"/>
</dbReference>
<evidence type="ECO:0000256" key="1">
    <source>
        <dbReference type="SAM" id="Phobius"/>
    </source>
</evidence>
<keyword evidence="1" id="KW-0472">Membrane</keyword>
<feature type="transmembrane region" description="Helical" evidence="1">
    <location>
        <begin position="183"/>
        <end position="208"/>
    </location>
</feature>
<evidence type="ECO:0000313" key="3">
    <source>
        <dbReference type="Proteomes" id="UP001623592"/>
    </source>
</evidence>
<sequence length="233" mass="26593">MRRLLSFLILVFVLFLMIIAFKYGGENYFPIIITLAVFGIVIISYVYFEKSYMGTKEIVLIGGISAFAAASRIVFVAIPNVKPVTFIVALSGLVFGSFEGFLVGSTTAFISNIFFGQGPWTPWQMFSWGLVGYISGIIGRKDKKLSVEVFAVICFLYGFMFDWIMDLWHVLGFIRPINIKTVFLAYLSGITFDVMHAVGNFIFCIVFYEKFYKILLRFKKRMKVTYLKEGEKT</sequence>
<feature type="transmembrane region" description="Helical" evidence="1">
    <location>
        <begin position="84"/>
        <end position="115"/>
    </location>
</feature>
<evidence type="ECO:0000313" key="2">
    <source>
        <dbReference type="EMBL" id="MFL0252281.1"/>
    </source>
</evidence>
<feature type="transmembrane region" description="Helical" evidence="1">
    <location>
        <begin position="30"/>
        <end position="48"/>
    </location>
</feature>
<keyword evidence="1" id="KW-0812">Transmembrane</keyword>
<dbReference type="Pfam" id="PF07155">
    <property type="entry name" value="ECF-ribofla_trS"/>
    <property type="match status" value="1"/>
</dbReference>
<protein>
    <submittedName>
        <fullName evidence="2">ECF transporter S component</fullName>
    </submittedName>
</protein>
<name>A0ABW8TJ74_9CLOT</name>
<keyword evidence="1" id="KW-1133">Transmembrane helix</keyword>
<feature type="transmembrane region" description="Helical" evidence="1">
    <location>
        <begin position="60"/>
        <end position="78"/>
    </location>
</feature>
<reference evidence="2 3" key="1">
    <citation type="submission" date="2024-11" db="EMBL/GenBank/DDBJ databases">
        <authorList>
            <person name="Heng Y.C."/>
            <person name="Lim A.C.H."/>
            <person name="Lee J.K.Y."/>
            <person name="Kittelmann S."/>
        </authorList>
    </citation>
    <scope>NUCLEOTIDE SEQUENCE [LARGE SCALE GENOMIC DNA]</scope>
    <source>
        <strain evidence="2 3">WILCCON 0114</strain>
    </source>
</reference>
<comment type="caution">
    <text evidence="2">The sequence shown here is derived from an EMBL/GenBank/DDBJ whole genome shotgun (WGS) entry which is preliminary data.</text>
</comment>
<organism evidence="2 3">
    <name type="scientific">Clostridium neuense</name>
    <dbReference type="NCBI Taxonomy" id="1728934"/>
    <lineage>
        <taxon>Bacteria</taxon>
        <taxon>Bacillati</taxon>
        <taxon>Bacillota</taxon>
        <taxon>Clostridia</taxon>
        <taxon>Eubacteriales</taxon>
        <taxon>Clostridiaceae</taxon>
        <taxon>Clostridium</taxon>
    </lineage>
</organism>
<keyword evidence="3" id="KW-1185">Reference proteome</keyword>
<gene>
    <name evidence="2" type="ORF">ACJDT4_17850</name>
</gene>
<feature type="transmembrane region" description="Helical" evidence="1">
    <location>
        <begin position="149"/>
        <end position="171"/>
    </location>
</feature>
<proteinExistence type="predicted"/>
<accession>A0ABW8TJ74</accession>